<dbReference type="Proteomes" id="UP000828390">
    <property type="component" value="Unassembled WGS sequence"/>
</dbReference>
<comment type="caution">
    <text evidence="1">The sequence shown here is derived from an EMBL/GenBank/DDBJ whole genome shotgun (WGS) entry which is preliminary data.</text>
</comment>
<evidence type="ECO:0000313" key="2">
    <source>
        <dbReference type="Proteomes" id="UP000828390"/>
    </source>
</evidence>
<sequence length="124" mass="13525">MSEPISKKTLSELAESVVTIDKDRLMAMNSFAGNMPDPMYDTMTAALLLLGEEDPDLGGIYYSVTRNDGKGFTDLVVDYDPGDVSDATKAKAKELLSKFTLQYVERVNTMCAIVFEWAVAAANA</sequence>
<accession>A0A9D3YEQ4</accession>
<name>A0A9D3YEQ4_DREPO</name>
<proteinExistence type="predicted"/>
<keyword evidence="2" id="KW-1185">Reference proteome</keyword>
<gene>
    <name evidence="1" type="ORF">DPMN_085978</name>
</gene>
<evidence type="ECO:0000313" key="1">
    <source>
        <dbReference type="EMBL" id="KAH3698457.1"/>
    </source>
</evidence>
<reference evidence="1" key="1">
    <citation type="journal article" date="2019" name="bioRxiv">
        <title>The Genome of the Zebra Mussel, Dreissena polymorpha: A Resource for Invasive Species Research.</title>
        <authorList>
            <person name="McCartney M.A."/>
            <person name="Auch B."/>
            <person name="Kono T."/>
            <person name="Mallez S."/>
            <person name="Zhang Y."/>
            <person name="Obille A."/>
            <person name="Becker A."/>
            <person name="Abrahante J.E."/>
            <person name="Garbe J."/>
            <person name="Badalamenti J.P."/>
            <person name="Herman A."/>
            <person name="Mangelson H."/>
            <person name="Liachko I."/>
            <person name="Sullivan S."/>
            <person name="Sone E.D."/>
            <person name="Koren S."/>
            <person name="Silverstein K.A.T."/>
            <person name="Beckman K.B."/>
            <person name="Gohl D.M."/>
        </authorList>
    </citation>
    <scope>NUCLEOTIDE SEQUENCE</scope>
    <source>
        <strain evidence="1">Duluth1</strain>
        <tissue evidence="1">Whole animal</tissue>
    </source>
</reference>
<protein>
    <submittedName>
        <fullName evidence="1">Uncharacterized protein</fullName>
    </submittedName>
</protein>
<reference evidence="1" key="2">
    <citation type="submission" date="2020-11" db="EMBL/GenBank/DDBJ databases">
        <authorList>
            <person name="McCartney M.A."/>
            <person name="Auch B."/>
            <person name="Kono T."/>
            <person name="Mallez S."/>
            <person name="Becker A."/>
            <person name="Gohl D.M."/>
            <person name="Silverstein K.A.T."/>
            <person name="Koren S."/>
            <person name="Bechman K.B."/>
            <person name="Herman A."/>
            <person name="Abrahante J.E."/>
            <person name="Garbe J."/>
        </authorList>
    </citation>
    <scope>NUCLEOTIDE SEQUENCE</scope>
    <source>
        <strain evidence="1">Duluth1</strain>
        <tissue evidence="1">Whole animal</tissue>
    </source>
</reference>
<dbReference type="Gene3D" id="1.20.920.60">
    <property type="match status" value="1"/>
</dbReference>
<dbReference type="AlphaFoldDB" id="A0A9D3YEQ4"/>
<dbReference type="EMBL" id="JAIWYP010000016">
    <property type="protein sequence ID" value="KAH3698457.1"/>
    <property type="molecule type" value="Genomic_DNA"/>
</dbReference>
<organism evidence="1 2">
    <name type="scientific">Dreissena polymorpha</name>
    <name type="common">Zebra mussel</name>
    <name type="synonym">Mytilus polymorpha</name>
    <dbReference type="NCBI Taxonomy" id="45954"/>
    <lineage>
        <taxon>Eukaryota</taxon>
        <taxon>Metazoa</taxon>
        <taxon>Spiralia</taxon>
        <taxon>Lophotrochozoa</taxon>
        <taxon>Mollusca</taxon>
        <taxon>Bivalvia</taxon>
        <taxon>Autobranchia</taxon>
        <taxon>Heteroconchia</taxon>
        <taxon>Euheterodonta</taxon>
        <taxon>Imparidentia</taxon>
        <taxon>Neoheterodontei</taxon>
        <taxon>Myida</taxon>
        <taxon>Dreissenoidea</taxon>
        <taxon>Dreissenidae</taxon>
        <taxon>Dreissena</taxon>
    </lineage>
</organism>